<accession>A0AAN5CUL1</accession>
<evidence type="ECO:0008006" key="3">
    <source>
        <dbReference type="Google" id="ProtNLM"/>
    </source>
</evidence>
<reference evidence="2" key="1">
    <citation type="submission" date="2022-10" db="EMBL/GenBank/DDBJ databases">
        <title>Genome assembly of Pristionchus species.</title>
        <authorList>
            <person name="Yoshida K."/>
            <person name="Sommer R.J."/>
        </authorList>
    </citation>
    <scope>NUCLEOTIDE SEQUENCE [LARGE SCALE GENOMIC DNA]</scope>
    <source>
        <strain evidence="2">RS5460</strain>
    </source>
</reference>
<comment type="caution">
    <text evidence="1">The sequence shown here is derived from an EMBL/GenBank/DDBJ whole genome shotgun (WGS) entry which is preliminary data.</text>
</comment>
<gene>
    <name evidence="1" type="ORF">PMAYCL1PPCAC_20527</name>
</gene>
<evidence type="ECO:0000313" key="1">
    <source>
        <dbReference type="EMBL" id="GMR50332.1"/>
    </source>
</evidence>
<sequence>MCMFCDRDNICTRTMDRKRHFNMGGRGHCRCMNNANNSNQRRFTTSETNVRIENNFMLNQEADDTCRDLSPMENLPEELLHNILDMVPDSVLPMRLTSKLLKSRVDRYVQMPRSAQMLDKLVISCDCKKKDVLIRVQCFVPLEKSNLFELRLKYFVMDKYLSHKEINRYTRQASIDEPRDQKLYVLHLKATAGNKVLDRLNSCLGCQPSSRRHMIDTVDLTGCTDQSSRDDVRKLIKGFTIRRLQYGITMSDDDVNFVIELIDYHKVETLLISVDTVNITDPVDVLQSFSSKVRRLKIIQLLAQDIPLNSRYMFGLHN</sequence>
<proteinExistence type="predicted"/>
<protein>
    <recommendedName>
        <fullName evidence="3">F-box domain-containing protein</fullName>
    </recommendedName>
</protein>
<evidence type="ECO:0000313" key="2">
    <source>
        <dbReference type="Proteomes" id="UP001328107"/>
    </source>
</evidence>
<organism evidence="1 2">
    <name type="scientific">Pristionchus mayeri</name>
    <dbReference type="NCBI Taxonomy" id="1317129"/>
    <lineage>
        <taxon>Eukaryota</taxon>
        <taxon>Metazoa</taxon>
        <taxon>Ecdysozoa</taxon>
        <taxon>Nematoda</taxon>
        <taxon>Chromadorea</taxon>
        <taxon>Rhabditida</taxon>
        <taxon>Rhabditina</taxon>
        <taxon>Diplogasteromorpha</taxon>
        <taxon>Diplogasteroidea</taxon>
        <taxon>Neodiplogasteridae</taxon>
        <taxon>Pristionchus</taxon>
    </lineage>
</organism>
<dbReference type="Proteomes" id="UP001328107">
    <property type="component" value="Unassembled WGS sequence"/>
</dbReference>
<dbReference type="EMBL" id="BTRK01000004">
    <property type="protein sequence ID" value="GMR50332.1"/>
    <property type="molecule type" value="Genomic_DNA"/>
</dbReference>
<keyword evidence="2" id="KW-1185">Reference proteome</keyword>
<name>A0AAN5CUL1_9BILA</name>
<feature type="non-terminal residue" evidence="1">
    <location>
        <position position="318"/>
    </location>
</feature>
<dbReference type="AlphaFoldDB" id="A0AAN5CUL1"/>